<feature type="transmembrane region" description="Helical" evidence="5">
    <location>
        <begin position="258"/>
        <end position="283"/>
    </location>
</feature>
<protein>
    <submittedName>
        <fullName evidence="7">Sulfate permease, SulP family</fullName>
    </submittedName>
</protein>
<evidence type="ECO:0000256" key="3">
    <source>
        <dbReference type="ARBA" id="ARBA00022989"/>
    </source>
</evidence>
<comment type="subcellular location">
    <subcellularLocation>
        <location evidence="1">Membrane</location>
        <topology evidence="1">Multi-pass membrane protein</topology>
    </subcellularLocation>
</comment>
<dbReference type="SUPFAM" id="SSF52091">
    <property type="entry name" value="SpoIIaa-like"/>
    <property type="match status" value="1"/>
</dbReference>
<dbReference type="InterPro" id="IPR036513">
    <property type="entry name" value="STAS_dom_sf"/>
</dbReference>
<feature type="transmembrane region" description="Helical" evidence="5">
    <location>
        <begin position="67"/>
        <end position="87"/>
    </location>
</feature>
<dbReference type="GO" id="GO:0016020">
    <property type="term" value="C:membrane"/>
    <property type="evidence" value="ECO:0007669"/>
    <property type="project" value="UniProtKB-SubCell"/>
</dbReference>
<evidence type="ECO:0000313" key="7">
    <source>
        <dbReference type="EMBL" id="SDB14306.1"/>
    </source>
</evidence>
<dbReference type="EMBL" id="FMXQ01000002">
    <property type="protein sequence ID" value="SDB14306.1"/>
    <property type="molecule type" value="Genomic_DNA"/>
</dbReference>
<keyword evidence="2 5" id="KW-0812">Transmembrane</keyword>
<keyword evidence="8" id="KW-1185">Reference proteome</keyword>
<dbReference type="Gene3D" id="3.30.750.24">
    <property type="entry name" value="STAS domain"/>
    <property type="match status" value="1"/>
</dbReference>
<dbReference type="InterPro" id="IPR001902">
    <property type="entry name" value="SLC26A/SulP_fam"/>
</dbReference>
<dbReference type="InterPro" id="IPR011547">
    <property type="entry name" value="SLC26A/SulP_dom"/>
</dbReference>
<dbReference type="OrthoDB" id="9769739at2"/>
<keyword evidence="3 5" id="KW-1133">Transmembrane helix</keyword>
<dbReference type="STRING" id="665467.SAMN02982931_01090"/>
<sequence length="567" mass="59401">MHQTQPDKAERRGLELFTPKLVTILREGYSFGTFRHDSVAALTVAIVALPLAMAIGIASGATPEKGLITAIVAGFLISALGGSRFQIGGPTAAFIVVVFQTIDRHGYDGLLMAMVIAGVILIVFGALRLGTFIKYIPYPVITGFTAGIAVSIFASQLKDLLGLDATLPADFIPKLGVIYEALPSINILAVGIAVLALAIIIGLKMARPKWPGFLIAVVACSALTTLADLDIATIGSAFGGVPRTLPVPELPTFDLSRVGAILPDAMTIAFLAGIESLLSAVVADGMTGRRHRSNSELVAQGFANLGSVLFGGLPATGAIARTATNIRAGGRTPVSGMLHAVILLVFVLVAAPLLSYIPLAALAAILAFVAWNIAEFDHIRAILTGATTGDRFVLLITFLLTVLVDLTVAIEVGVVLAALLFMHRMANAVEIETEAHLIEEDVPDSTPRSAETIDASRNHRRSVVYRINGPFFFGATQKFSSVLDSIGDAPDVYILDLSGVPFVDSTAAAALKSFVRHAQGQDAGIVLASATPRVRHMLRDFGIGHPDVRFSPDVSSAMASSEAGSPG</sequence>
<dbReference type="RefSeq" id="WP_090875302.1">
    <property type="nucleotide sequence ID" value="NZ_FMXQ01000002.1"/>
</dbReference>
<dbReference type="GO" id="GO:0055085">
    <property type="term" value="P:transmembrane transport"/>
    <property type="evidence" value="ECO:0007669"/>
    <property type="project" value="InterPro"/>
</dbReference>
<dbReference type="PANTHER" id="PTHR11814">
    <property type="entry name" value="SULFATE TRANSPORTER"/>
    <property type="match status" value="1"/>
</dbReference>
<organism evidence="7 8">
    <name type="scientific">Bauldia litoralis</name>
    <dbReference type="NCBI Taxonomy" id="665467"/>
    <lineage>
        <taxon>Bacteria</taxon>
        <taxon>Pseudomonadati</taxon>
        <taxon>Pseudomonadota</taxon>
        <taxon>Alphaproteobacteria</taxon>
        <taxon>Hyphomicrobiales</taxon>
        <taxon>Kaistiaceae</taxon>
        <taxon>Bauldia</taxon>
    </lineage>
</organism>
<accession>A0A1G6B0Y7</accession>
<dbReference type="Pfam" id="PF01740">
    <property type="entry name" value="STAS"/>
    <property type="match status" value="1"/>
</dbReference>
<feature type="transmembrane region" description="Helical" evidence="5">
    <location>
        <begin position="107"/>
        <end position="129"/>
    </location>
</feature>
<dbReference type="AlphaFoldDB" id="A0A1G6B0Y7"/>
<evidence type="ECO:0000256" key="4">
    <source>
        <dbReference type="ARBA" id="ARBA00023136"/>
    </source>
</evidence>
<evidence type="ECO:0000256" key="5">
    <source>
        <dbReference type="SAM" id="Phobius"/>
    </source>
</evidence>
<dbReference type="PROSITE" id="PS50801">
    <property type="entry name" value="STAS"/>
    <property type="match status" value="1"/>
</dbReference>
<dbReference type="Pfam" id="PF00916">
    <property type="entry name" value="Sulfate_transp"/>
    <property type="match status" value="1"/>
</dbReference>
<evidence type="ECO:0000259" key="6">
    <source>
        <dbReference type="PROSITE" id="PS50801"/>
    </source>
</evidence>
<dbReference type="Proteomes" id="UP000199071">
    <property type="component" value="Unassembled WGS sequence"/>
</dbReference>
<feature type="transmembrane region" description="Helical" evidence="5">
    <location>
        <begin position="39"/>
        <end position="60"/>
    </location>
</feature>
<feature type="transmembrane region" description="Helical" evidence="5">
    <location>
        <begin position="136"/>
        <end position="157"/>
    </location>
</feature>
<reference evidence="7 8" key="1">
    <citation type="submission" date="2016-10" db="EMBL/GenBank/DDBJ databases">
        <authorList>
            <person name="de Groot N.N."/>
        </authorList>
    </citation>
    <scope>NUCLEOTIDE SEQUENCE [LARGE SCALE GENOMIC DNA]</scope>
    <source>
        <strain evidence="7 8">ATCC 35022</strain>
    </source>
</reference>
<keyword evidence="4 5" id="KW-0472">Membrane</keyword>
<gene>
    <name evidence="7" type="ORF">SAMN02982931_01090</name>
</gene>
<evidence type="ECO:0000256" key="1">
    <source>
        <dbReference type="ARBA" id="ARBA00004141"/>
    </source>
</evidence>
<feature type="transmembrane region" description="Helical" evidence="5">
    <location>
        <begin position="213"/>
        <end position="238"/>
    </location>
</feature>
<dbReference type="InterPro" id="IPR002645">
    <property type="entry name" value="STAS_dom"/>
</dbReference>
<name>A0A1G6B0Y7_9HYPH</name>
<evidence type="ECO:0000256" key="2">
    <source>
        <dbReference type="ARBA" id="ARBA00022692"/>
    </source>
</evidence>
<feature type="transmembrane region" description="Helical" evidence="5">
    <location>
        <begin position="177"/>
        <end position="201"/>
    </location>
</feature>
<dbReference type="CDD" id="cd07042">
    <property type="entry name" value="STAS_SulP_like_sulfate_transporter"/>
    <property type="match status" value="1"/>
</dbReference>
<feature type="transmembrane region" description="Helical" evidence="5">
    <location>
        <begin position="341"/>
        <end position="374"/>
    </location>
</feature>
<proteinExistence type="predicted"/>
<feature type="transmembrane region" description="Helical" evidence="5">
    <location>
        <begin position="394"/>
        <end position="421"/>
    </location>
</feature>
<feature type="domain" description="STAS" evidence="6">
    <location>
        <begin position="463"/>
        <end position="561"/>
    </location>
</feature>
<evidence type="ECO:0000313" key="8">
    <source>
        <dbReference type="Proteomes" id="UP000199071"/>
    </source>
</evidence>